<gene>
    <name evidence="7 10" type="primary">rplI</name>
    <name evidence="10" type="ORF">COU03_03975</name>
</gene>
<dbReference type="Proteomes" id="UP000228906">
    <property type="component" value="Unassembled WGS sequence"/>
</dbReference>
<keyword evidence="3 7" id="KW-0694">RNA-binding</keyword>
<dbReference type="PANTHER" id="PTHR21368">
    <property type="entry name" value="50S RIBOSOMAL PROTEIN L9"/>
    <property type="match status" value="1"/>
</dbReference>
<dbReference type="HAMAP" id="MF_00503">
    <property type="entry name" value="Ribosomal_bL9"/>
    <property type="match status" value="1"/>
</dbReference>
<dbReference type="GO" id="GO:1990904">
    <property type="term" value="C:ribonucleoprotein complex"/>
    <property type="evidence" value="ECO:0007669"/>
    <property type="project" value="UniProtKB-KW"/>
</dbReference>
<organism evidence="10 11">
    <name type="scientific">bacterium (Candidatus Gribaldobacteria) CG10_big_fil_rev_8_21_14_0_10_41_12</name>
    <dbReference type="NCBI Taxonomy" id="2014277"/>
    <lineage>
        <taxon>Bacteria</taxon>
        <taxon>Candidatus Gribaldobacteria</taxon>
    </lineage>
</organism>
<evidence type="ECO:0000313" key="11">
    <source>
        <dbReference type="Proteomes" id="UP000228906"/>
    </source>
</evidence>
<evidence type="ECO:0000256" key="5">
    <source>
        <dbReference type="ARBA" id="ARBA00023274"/>
    </source>
</evidence>
<comment type="similarity">
    <text evidence="1 7">Belongs to the bacterial ribosomal protein bL9 family.</text>
</comment>
<dbReference type="Pfam" id="PF03948">
    <property type="entry name" value="Ribosomal_L9_C"/>
    <property type="match status" value="1"/>
</dbReference>
<evidence type="ECO:0000313" key="10">
    <source>
        <dbReference type="EMBL" id="PIR90841.1"/>
    </source>
</evidence>
<dbReference type="SUPFAM" id="SSF55653">
    <property type="entry name" value="Ribosomal protein L9 C-domain"/>
    <property type="match status" value="1"/>
</dbReference>
<keyword evidence="5 7" id="KW-0687">Ribonucleoprotein</keyword>
<dbReference type="InterPro" id="IPR020070">
    <property type="entry name" value="Ribosomal_bL9_N"/>
</dbReference>
<evidence type="ECO:0000256" key="6">
    <source>
        <dbReference type="ARBA" id="ARBA00035292"/>
    </source>
</evidence>
<evidence type="ECO:0000259" key="8">
    <source>
        <dbReference type="Pfam" id="PF01281"/>
    </source>
</evidence>
<keyword evidence="4 7" id="KW-0689">Ribosomal protein</keyword>
<evidence type="ECO:0000259" key="9">
    <source>
        <dbReference type="Pfam" id="PF03948"/>
    </source>
</evidence>
<dbReference type="AlphaFoldDB" id="A0A2H0UVI8"/>
<comment type="caution">
    <text evidence="10">The sequence shown here is derived from an EMBL/GenBank/DDBJ whole genome shotgun (WGS) entry which is preliminary data.</text>
</comment>
<protein>
    <recommendedName>
        <fullName evidence="6 7">Large ribosomal subunit protein bL9</fullName>
    </recommendedName>
</protein>
<accession>A0A2H0UVI8</accession>
<evidence type="ECO:0000256" key="7">
    <source>
        <dbReference type="HAMAP-Rule" id="MF_00503"/>
    </source>
</evidence>
<proteinExistence type="inferred from homology"/>
<dbReference type="Gene3D" id="3.40.5.10">
    <property type="entry name" value="Ribosomal protein L9, N-terminal domain"/>
    <property type="match status" value="1"/>
</dbReference>
<evidence type="ECO:0000256" key="1">
    <source>
        <dbReference type="ARBA" id="ARBA00010605"/>
    </source>
</evidence>
<name>A0A2H0UVI8_9BACT</name>
<dbReference type="EMBL" id="PFAV01000073">
    <property type="protein sequence ID" value="PIR90841.1"/>
    <property type="molecule type" value="Genomic_DNA"/>
</dbReference>
<dbReference type="GO" id="GO:0019843">
    <property type="term" value="F:rRNA binding"/>
    <property type="evidence" value="ECO:0007669"/>
    <property type="project" value="UniProtKB-UniRule"/>
</dbReference>
<reference evidence="11" key="1">
    <citation type="submission" date="2017-09" db="EMBL/GenBank/DDBJ databases">
        <title>Depth-based differentiation of microbial function through sediment-hosted aquifers and enrichment of novel symbionts in the deep terrestrial subsurface.</title>
        <authorList>
            <person name="Probst A.J."/>
            <person name="Ladd B."/>
            <person name="Jarett J.K."/>
            <person name="Geller-Mcgrath D.E."/>
            <person name="Sieber C.M.K."/>
            <person name="Emerson J.B."/>
            <person name="Anantharaman K."/>
            <person name="Thomas B.C."/>
            <person name="Malmstrom R."/>
            <person name="Stieglmeier M."/>
            <person name="Klingl A."/>
            <person name="Woyke T."/>
            <person name="Ryan C.M."/>
            <person name="Banfield J.F."/>
        </authorList>
    </citation>
    <scope>NUCLEOTIDE SEQUENCE [LARGE SCALE GENOMIC DNA]</scope>
</reference>
<feature type="domain" description="Large ribosomal subunit protein bL9 C-terminal" evidence="9">
    <location>
        <begin position="64"/>
        <end position="145"/>
    </location>
</feature>
<dbReference type="GO" id="GO:0003735">
    <property type="term" value="F:structural constituent of ribosome"/>
    <property type="evidence" value="ECO:0007669"/>
    <property type="project" value="InterPro"/>
</dbReference>
<dbReference type="Pfam" id="PF01281">
    <property type="entry name" value="Ribosomal_L9_N"/>
    <property type="match status" value="1"/>
</dbReference>
<dbReference type="Gene3D" id="3.10.430.100">
    <property type="entry name" value="Ribosomal protein L9, C-terminal domain"/>
    <property type="match status" value="1"/>
</dbReference>
<evidence type="ECO:0000256" key="3">
    <source>
        <dbReference type="ARBA" id="ARBA00022884"/>
    </source>
</evidence>
<dbReference type="SUPFAM" id="SSF55658">
    <property type="entry name" value="L9 N-domain-like"/>
    <property type="match status" value="1"/>
</dbReference>
<feature type="domain" description="Ribosomal protein L9" evidence="8">
    <location>
        <begin position="1"/>
        <end position="42"/>
    </location>
</feature>
<evidence type="ECO:0000256" key="2">
    <source>
        <dbReference type="ARBA" id="ARBA00022730"/>
    </source>
</evidence>
<dbReference type="GO" id="GO:0006412">
    <property type="term" value="P:translation"/>
    <property type="evidence" value="ECO:0007669"/>
    <property type="project" value="UniProtKB-UniRule"/>
</dbReference>
<dbReference type="InterPro" id="IPR009027">
    <property type="entry name" value="Ribosomal_bL9/RNase_H1_N"/>
</dbReference>
<keyword evidence="2 7" id="KW-0699">rRNA-binding</keyword>
<dbReference type="GO" id="GO:0005840">
    <property type="term" value="C:ribosome"/>
    <property type="evidence" value="ECO:0007669"/>
    <property type="project" value="UniProtKB-KW"/>
</dbReference>
<evidence type="ECO:0000256" key="4">
    <source>
        <dbReference type="ARBA" id="ARBA00022980"/>
    </source>
</evidence>
<dbReference type="InterPro" id="IPR036935">
    <property type="entry name" value="Ribosomal_bL9_N_sf"/>
</dbReference>
<dbReference type="NCBIfam" id="TIGR00158">
    <property type="entry name" value="L9"/>
    <property type="match status" value="1"/>
</dbReference>
<dbReference type="InterPro" id="IPR036791">
    <property type="entry name" value="Ribosomal_bL9_C_sf"/>
</dbReference>
<dbReference type="InterPro" id="IPR020594">
    <property type="entry name" value="Ribosomal_bL9_bac/chp"/>
</dbReference>
<dbReference type="InterPro" id="IPR020069">
    <property type="entry name" value="Ribosomal_bL9_C"/>
</dbReference>
<sequence>MKVILLKNIAKLGKAYEVKEVSDGYANNYLFVKGLAKPADKNGLITAKQQRALLAEKATQELEKSAKIAQKMDGLEVEIAVKVGDKGQLFEKVSPKKIVARLQEMGYDITVDQVVLSNTIEETGEYEVKIIFEHNLEAFVKVIVEKEA</sequence>
<dbReference type="InterPro" id="IPR000244">
    <property type="entry name" value="Ribosomal_bL9"/>
</dbReference>
<comment type="function">
    <text evidence="7">Binds to the 23S rRNA.</text>
</comment>